<dbReference type="GeneID" id="83549456"/>
<keyword evidence="1" id="KW-0812">Transmembrane</keyword>
<feature type="transmembrane region" description="Helical" evidence="1">
    <location>
        <begin position="34"/>
        <end position="51"/>
    </location>
</feature>
<evidence type="ECO:0000313" key="3">
    <source>
        <dbReference type="Proteomes" id="UP000031620"/>
    </source>
</evidence>
<dbReference type="RefSeq" id="WP_041095700.1">
    <property type="nucleotide sequence ID" value="NZ_AP014681.1"/>
</dbReference>
<evidence type="ECO:0000313" key="2">
    <source>
        <dbReference type="EMBL" id="BAP86845.1"/>
    </source>
</evidence>
<dbReference type="HOGENOM" id="CLU_192686_5_1_9"/>
<sequence>MTELIKAYFWPLIGGIIGLLLAVLIITFGFLKTLFVLIFMVIGITAGYYIQKTGILTNVFK</sequence>
<evidence type="ECO:0000256" key="1">
    <source>
        <dbReference type="SAM" id="Phobius"/>
    </source>
</evidence>
<dbReference type="KEGG" id="lho:LOOC260_200710"/>
<dbReference type="Pfam" id="PF10031">
    <property type="entry name" value="DUF2273"/>
    <property type="match status" value="1"/>
</dbReference>
<gene>
    <name evidence="2" type="ORF">LOOC260_200710</name>
</gene>
<keyword evidence="1" id="KW-0472">Membrane</keyword>
<dbReference type="EMBL" id="AP014681">
    <property type="protein sequence ID" value="BAP86845.1"/>
    <property type="molecule type" value="Genomic_DNA"/>
</dbReference>
<dbReference type="InterPro" id="IPR018730">
    <property type="entry name" value="DUF2273"/>
</dbReference>
<reference evidence="2 3" key="1">
    <citation type="submission" date="2014-11" db="EMBL/GenBank/DDBJ databases">
        <title>Complete genome sequence and analysis of Lactobacillus hokkaidonensis LOOC260T.</title>
        <authorList>
            <person name="Tanizawa Y."/>
            <person name="Tohno M."/>
            <person name="Kaminuma E."/>
            <person name="Nakamura Y."/>
            <person name="Arita M."/>
        </authorList>
    </citation>
    <scope>NUCLEOTIDE SEQUENCE [LARGE SCALE GENOMIC DNA]</scope>
    <source>
        <strain evidence="2 3">LOOC260</strain>
        <plasmid evidence="3">pLOOC260-1 DNA</plasmid>
    </source>
</reference>
<proteinExistence type="predicted"/>
<accession>A0A0A1GXN4</accession>
<name>A0A0A1GXN4_9LACO</name>
<protein>
    <submittedName>
        <fullName evidence="2">Membrane protein</fullName>
    </submittedName>
</protein>
<organism evidence="2 3">
    <name type="scientific">Paucilactobacillus hokkaidonensis JCM 18461</name>
    <dbReference type="NCBI Taxonomy" id="1291742"/>
    <lineage>
        <taxon>Bacteria</taxon>
        <taxon>Bacillati</taxon>
        <taxon>Bacillota</taxon>
        <taxon>Bacilli</taxon>
        <taxon>Lactobacillales</taxon>
        <taxon>Lactobacillaceae</taxon>
        <taxon>Paucilactobacillus</taxon>
    </lineage>
</organism>
<dbReference type="Proteomes" id="UP000031620">
    <property type="component" value="Plasmid pLOOC260-1"/>
</dbReference>
<keyword evidence="2" id="KW-0614">Plasmid</keyword>
<dbReference type="AlphaFoldDB" id="A0A0A1GXN4"/>
<geneLocation type="plasmid" evidence="3">
    <name>pLOOC260-1 DNA</name>
</geneLocation>
<keyword evidence="1" id="KW-1133">Transmembrane helix</keyword>
<feature type="transmembrane region" description="Helical" evidence="1">
    <location>
        <begin position="7"/>
        <end position="28"/>
    </location>
</feature>